<dbReference type="Pfam" id="PF01217">
    <property type="entry name" value="Clat_adaptor_s"/>
    <property type="match status" value="2"/>
</dbReference>
<dbReference type="SUPFAM" id="SSF64356">
    <property type="entry name" value="SNARE-like"/>
    <property type="match status" value="2"/>
</dbReference>
<dbReference type="GO" id="GO:0012505">
    <property type="term" value="C:endomembrane system"/>
    <property type="evidence" value="ECO:0007669"/>
    <property type="project" value="UniProtKB-SubCell"/>
</dbReference>
<keyword evidence="4" id="KW-0653">Protein transport</keyword>
<evidence type="ECO:0000256" key="4">
    <source>
        <dbReference type="ARBA" id="ARBA00022927"/>
    </source>
</evidence>
<dbReference type="GO" id="GO:0015031">
    <property type="term" value="P:protein transport"/>
    <property type="evidence" value="ECO:0007669"/>
    <property type="project" value="UniProtKB-KW"/>
</dbReference>
<comment type="subcellular location">
    <subcellularLocation>
        <location evidence="1">Endomembrane system</location>
    </subcellularLocation>
</comment>
<dbReference type="AlphaFoldDB" id="A0A0L0T7L7"/>
<comment type="similarity">
    <text evidence="2">Belongs to the adaptor complexes small subunit family.</text>
</comment>
<reference evidence="9" key="2">
    <citation type="submission" date="2009-11" db="EMBL/GenBank/DDBJ databases">
        <title>The Genome Sequence of Allomyces macrogynus strain ATCC 38327.</title>
        <authorList>
            <consortium name="The Broad Institute Genome Sequencing Platform"/>
            <person name="Russ C."/>
            <person name="Cuomo C."/>
            <person name="Shea T."/>
            <person name="Young S.K."/>
            <person name="Zeng Q."/>
            <person name="Koehrsen M."/>
            <person name="Haas B."/>
            <person name="Borodovsky M."/>
            <person name="Guigo R."/>
            <person name="Alvarado L."/>
            <person name="Berlin A."/>
            <person name="Borenstein D."/>
            <person name="Chen Z."/>
            <person name="Engels R."/>
            <person name="Freedman E."/>
            <person name="Gellesch M."/>
            <person name="Goldberg J."/>
            <person name="Griggs A."/>
            <person name="Gujja S."/>
            <person name="Heiman D."/>
            <person name="Hepburn T."/>
            <person name="Howarth C."/>
            <person name="Jen D."/>
            <person name="Larson L."/>
            <person name="Lewis B."/>
            <person name="Mehta T."/>
            <person name="Park D."/>
            <person name="Pearson M."/>
            <person name="Roberts A."/>
            <person name="Saif S."/>
            <person name="Shenoy N."/>
            <person name="Sisk P."/>
            <person name="Stolte C."/>
            <person name="Sykes S."/>
            <person name="Walk T."/>
            <person name="White J."/>
            <person name="Yandava C."/>
            <person name="Burger G."/>
            <person name="Gray M.W."/>
            <person name="Holland P.W.H."/>
            <person name="King N."/>
            <person name="Lang F.B.F."/>
            <person name="Roger A.J."/>
            <person name="Ruiz-Trillo I."/>
            <person name="Lander E."/>
            <person name="Nusbaum C."/>
        </authorList>
    </citation>
    <scope>NUCLEOTIDE SEQUENCE [LARGE SCALE GENOMIC DNA]</scope>
    <source>
        <strain evidence="9">ATCC 38327</strain>
    </source>
</reference>
<evidence type="ECO:0000256" key="2">
    <source>
        <dbReference type="ARBA" id="ARBA00006972"/>
    </source>
</evidence>
<dbReference type="STRING" id="578462.A0A0L0T7L7"/>
<evidence type="ECO:0000256" key="1">
    <source>
        <dbReference type="ARBA" id="ARBA00004308"/>
    </source>
</evidence>
<evidence type="ECO:0000256" key="3">
    <source>
        <dbReference type="ARBA" id="ARBA00022448"/>
    </source>
</evidence>
<dbReference type="VEuPathDB" id="FungiDB:AMAG_15448"/>
<keyword evidence="9" id="KW-1185">Reference proteome</keyword>
<feature type="domain" description="AP complex mu/sigma subunit" evidence="7">
    <location>
        <begin position="128"/>
        <end position="209"/>
    </location>
</feature>
<feature type="region of interest" description="Disordered" evidence="6">
    <location>
        <begin position="62"/>
        <end position="100"/>
    </location>
</feature>
<dbReference type="InterPro" id="IPR016635">
    <property type="entry name" value="AP_complex_ssu"/>
</dbReference>
<dbReference type="EMBL" id="GG745367">
    <property type="protein sequence ID" value="KNE70691.1"/>
    <property type="molecule type" value="Genomic_DNA"/>
</dbReference>
<keyword evidence="3" id="KW-0813">Transport</keyword>
<proteinExistence type="inferred from homology"/>
<name>A0A0L0T7L7_ALLM3</name>
<dbReference type="PANTHER" id="PTHR11753">
    <property type="entry name" value="ADAPTOR COMPLEXES SMALL SUBUNIT FAMILY"/>
    <property type="match status" value="1"/>
</dbReference>
<evidence type="ECO:0000313" key="9">
    <source>
        <dbReference type="Proteomes" id="UP000054350"/>
    </source>
</evidence>
<evidence type="ECO:0000256" key="5">
    <source>
        <dbReference type="ARBA" id="ARBA00023136"/>
    </source>
</evidence>
<feature type="domain" description="AP complex mu/sigma subunit" evidence="7">
    <location>
        <begin position="1"/>
        <end position="50"/>
    </location>
</feature>
<accession>A0A0L0T7L7</accession>
<gene>
    <name evidence="8" type="ORF">AMAG_15448</name>
</gene>
<sequence length="247" mass="25616">MIHAVLAFNTAGKPRLVKFYGRVGTRHQALLLRTIADLVLARPKDACNFLDPCSAAVPVALDRDDTRNGQDGAIGDDDDDFDDDNPGATTSPAGPTTSASARDTDAALAALLPLTAATSTRQTGAPLHLTVVYRIYATLCFAMVVDAAESELAILDLIQVLVEAMDAALGPNVCELDLVFHFDDAHAVLAEMIQAGLVLETSVTAIVANYKATMAHAKASKATVASGLGAAAAAAVSAFPRAGRSRS</sequence>
<keyword evidence="5" id="KW-0472">Membrane</keyword>
<protein>
    <recommendedName>
        <fullName evidence="7">AP complex mu/sigma subunit domain-containing protein</fullName>
    </recommendedName>
</protein>
<dbReference type="eggNOG" id="KOG0936">
    <property type="taxonomic scope" value="Eukaryota"/>
</dbReference>
<dbReference type="InterPro" id="IPR011012">
    <property type="entry name" value="Longin-like_dom_sf"/>
</dbReference>
<feature type="compositionally biased region" description="Low complexity" evidence="6">
    <location>
        <begin position="86"/>
        <end position="100"/>
    </location>
</feature>
<dbReference type="OrthoDB" id="10261046at2759"/>
<dbReference type="InterPro" id="IPR022775">
    <property type="entry name" value="AP_mu_sigma_su"/>
</dbReference>
<evidence type="ECO:0000256" key="6">
    <source>
        <dbReference type="SAM" id="MobiDB-lite"/>
    </source>
</evidence>
<feature type="compositionally biased region" description="Acidic residues" evidence="6">
    <location>
        <begin position="74"/>
        <end position="85"/>
    </location>
</feature>
<dbReference type="Gene3D" id="3.30.450.60">
    <property type="match status" value="1"/>
</dbReference>
<dbReference type="Proteomes" id="UP000054350">
    <property type="component" value="Unassembled WGS sequence"/>
</dbReference>
<evidence type="ECO:0000259" key="7">
    <source>
        <dbReference type="Pfam" id="PF01217"/>
    </source>
</evidence>
<reference evidence="8 9" key="1">
    <citation type="submission" date="2009-11" db="EMBL/GenBank/DDBJ databases">
        <title>Annotation of Allomyces macrogynus ATCC 38327.</title>
        <authorList>
            <consortium name="The Broad Institute Genome Sequencing Platform"/>
            <person name="Russ C."/>
            <person name="Cuomo C."/>
            <person name="Burger G."/>
            <person name="Gray M.W."/>
            <person name="Holland P.W.H."/>
            <person name="King N."/>
            <person name="Lang F.B.F."/>
            <person name="Roger A.J."/>
            <person name="Ruiz-Trillo I."/>
            <person name="Young S.K."/>
            <person name="Zeng Q."/>
            <person name="Gargeya S."/>
            <person name="Fitzgerald M."/>
            <person name="Haas B."/>
            <person name="Abouelleil A."/>
            <person name="Alvarado L."/>
            <person name="Arachchi H.M."/>
            <person name="Berlin A."/>
            <person name="Chapman S.B."/>
            <person name="Gearin G."/>
            <person name="Goldberg J."/>
            <person name="Griggs A."/>
            <person name="Gujja S."/>
            <person name="Hansen M."/>
            <person name="Heiman D."/>
            <person name="Howarth C."/>
            <person name="Larimer J."/>
            <person name="Lui A."/>
            <person name="MacDonald P.J.P."/>
            <person name="McCowen C."/>
            <person name="Montmayeur A."/>
            <person name="Murphy C."/>
            <person name="Neiman D."/>
            <person name="Pearson M."/>
            <person name="Priest M."/>
            <person name="Roberts A."/>
            <person name="Saif S."/>
            <person name="Shea T."/>
            <person name="Sisk P."/>
            <person name="Stolte C."/>
            <person name="Sykes S."/>
            <person name="Wortman J."/>
            <person name="Nusbaum C."/>
            <person name="Birren B."/>
        </authorList>
    </citation>
    <scope>NUCLEOTIDE SEQUENCE [LARGE SCALE GENOMIC DNA]</scope>
    <source>
        <strain evidence="8 9">ATCC 38327</strain>
    </source>
</reference>
<organism evidence="8 9">
    <name type="scientific">Allomyces macrogynus (strain ATCC 38327)</name>
    <name type="common">Allomyces javanicus var. macrogynus</name>
    <dbReference type="NCBI Taxonomy" id="578462"/>
    <lineage>
        <taxon>Eukaryota</taxon>
        <taxon>Fungi</taxon>
        <taxon>Fungi incertae sedis</taxon>
        <taxon>Blastocladiomycota</taxon>
        <taxon>Blastocladiomycetes</taxon>
        <taxon>Blastocladiales</taxon>
        <taxon>Blastocladiaceae</taxon>
        <taxon>Allomyces</taxon>
    </lineage>
</organism>
<evidence type="ECO:0000313" key="8">
    <source>
        <dbReference type="EMBL" id="KNE70691.1"/>
    </source>
</evidence>